<dbReference type="FunCoup" id="A5D9U0">
    <property type="interactions" value="489"/>
</dbReference>
<keyword evidence="3" id="KW-0067">ATP-binding</keyword>
<name>A5D9U0_PICGU</name>
<gene>
    <name evidence="5" type="ORF">PGUG_00045</name>
</gene>
<dbReference type="PANTHER" id="PTHR24055">
    <property type="entry name" value="MITOGEN-ACTIVATED PROTEIN KINASE"/>
    <property type="match status" value="1"/>
</dbReference>
<dbReference type="GO" id="GO:0005524">
    <property type="term" value="F:ATP binding"/>
    <property type="evidence" value="ECO:0007669"/>
    <property type="project" value="UniProtKB-KW"/>
</dbReference>
<dbReference type="PROSITE" id="PS00108">
    <property type="entry name" value="PROTEIN_KINASE_ST"/>
    <property type="match status" value="1"/>
</dbReference>
<evidence type="ECO:0000256" key="3">
    <source>
        <dbReference type="ARBA" id="ARBA00022840"/>
    </source>
</evidence>
<keyword evidence="1" id="KW-0723">Serine/threonine-protein kinase</keyword>
<keyword evidence="2" id="KW-0547">Nucleotide-binding</keyword>
<evidence type="ECO:0000313" key="5">
    <source>
        <dbReference type="EMBL" id="EDK35947.2"/>
    </source>
</evidence>
<dbReference type="InParanoid" id="A5D9U0"/>
<dbReference type="CDD" id="cd07830">
    <property type="entry name" value="STKc_MAK_like"/>
    <property type="match status" value="1"/>
</dbReference>
<organism evidence="5 6">
    <name type="scientific">Meyerozyma guilliermondii (strain ATCC 6260 / CBS 566 / DSM 6381 / JCM 1539 / NBRC 10279 / NRRL Y-324)</name>
    <name type="common">Yeast</name>
    <name type="synonym">Candida guilliermondii</name>
    <dbReference type="NCBI Taxonomy" id="294746"/>
    <lineage>
        <taxon>Eukaryota</taxon>
        <taxon>Fungi</taxon>
        <taxon>Dikarya</taxon>
        <taxon>Ascomycota</taxon>
        <taxon>Saccharomycotina</taxon>
        <taxon>Pichiomycetes</taxon>
        <taxon>Debaryomycetaceae</taxon>
        <taxon>Meyerozyma</taxon>
    </lineage>
</organism>
<dbReference type="Pfam" id="PF00069">
    <property type="entry name" value="Pkinase"/>
    <property type="match status" value="1"/>
</dbReference>
<keyword evidence="1" id="KW-0418">Kinase</keyword>
<proteinExistence type="predicted"/>
<dbReference type="HOGENOM" id="CLU_502581_0_0_1"/>
<dbReference type="AlphaFoldDB" id="A5D9U0"/>
<dbReference type="InterPro" id="IPR008271">
    <property type="entry name" value="Ser/Thr_kinase_AS"/>
</dbReference>
<dbReference type="GO" id="GO:0004674">
    <property type="term" value="F:protein serine/threonine kinase activity"/>
    <property type="evidence" value="ECO:0007669"/>
    <property type="project" value="UniProtKB-KW"/>
</dbReference>
<dbReference type="SMART" id="SM00220">
    <property type="entry name" value="S_TKc"/>
    <property type="match status" value="1"/>
</dbReference>
<dbReference type="SUPFAM" id="SSF56112">
    <property type="entry name" value="Protein kinase-like (PK-like)"/>
    <property type="match status" value="1"/>
</dbReference>
<dbReference type="InterPro" id="IPR050117">
    <property type="entry name" value="MAPK"/>
</dbReference>
<dbReference type="KEGG" id="pgu:PGUG_00045"/>
<dbReference type="InterPro" id="IPR011009">
    <property type="entry name" value="Kinase-like_dom_sf"/>
</dbReference>
<dbReference type="RefSeq" id="XP_001486668.2">
    <property type="nucleotide sequence ID" value="XM_001486618.1"/>
</dbReference>
<keyword evidence="6" id="KW-1185">Reference proteome</keyword>
<dbReference type="VEuPathDB" id="FungiDB:PGUG_00045"/>
<dbReference type="STRING" id="294746.A5D9U0"/>
<sequence>MVAKNYVGLSLLTNALEQVIVLFMFSHTAMGITEMWKPSKMLPQRSNLHDKTPPDVNKPPPTIPLKSLENDYKMISRLGDGGFGIVRLAKYRHDKSNLLQSAKRGTLTDVGDGSNVNLSPLVAIKTMNARLPKLEHYTRVKEVQFIQAMPAHINLLHIYEVFIDTSQYCLHFSMECMDQTLYGLMRSRGGKRFTASTVRSILWQLLSAISHIHDHGYFHRDIKPQNILISSMSQYYGGIDSVPPGSRDQKYMVKLADYGLARHVENCKDFTTYISTRWYRAPEMLLRRKWHSTPVDIWAFGTVAAEVAKVTPLFPGANEIDQIWRIFKVLGNPAPPKNIQARPFPVGGYWVEGQLLAGKCGYSFPEGTGIPIDEFIPHSYPFLCDMIRICLRWNPETRPIASELYDQSYFMYTPEKKAMETSLFKRSGNVSLLSATAKESVDHSNISPIETYDFYKVPPDLEADMDNYGYMDSGNNKENLGPYDIEVDESQIACQSPRTDHTNNLEIDEAMNPLNPNQLKGASSEGTFSFSGSCVSLAQLMG</sequence>
<dbReference type="OrthoDB" id="2158884at2759"/>
<keyword evidence="1" id="KW-0808">Transferase</keyword>
<evidence type="ECO:0000259" key="4">
    <source>
        <dbReference type="PROSITE" id="PS50011"/>
    </source>
</evidence>
<dbReference type="Gene3D" id="1.10.510.10">
    <property type="entry name" value="Transferase(Phosphotransferase) domain 1"/>
    <property type="match status" value="1"/>
</dbReference>
<dbReference type="InterPro" id="IPR000719">
    <property type="entry name" value="Prot_kinase_dom"/>
</dbReference>
<reference evidence="5 6" key="1">
    <citation type="journal article" date="2009" name="Nature">
        <title>Evolution of pathogenicity and sexual reproduction in eight Candida genomes.</title>
        <authorList>
            <person name="Butler G."/>
            <person name="Rasmussen M.D."/>
            <person name="Lin M.F."/>
            <person name="Santos M.A."/>
            <person name="Sakthikumar S."/>
            <person name="Munro C.A."/>
            <person name="Rheinbay E."/>
            <person name="Grabherr M."/>
            <person name="Forche A."/>
            <person name="Reedy J.L."/>
            <person name="Agrafioti I."/>
            <person name="Arnaud M.B."/>
            <person name="Bates S."/>
            <person name="Brown A.J."/>
            <person name="Brunke S."/>
            <person name="Costanzo M.C."/>
            <person name="Fitzpatrick D.A."/>
            <person name="de Groot P.W."/>
            <person name="Harris D."/>
            <person name="Hoyer L.L."/>
            <person name="Hube B."/>
            <person name="Klis F.M."/>
            <person name="Kodira C."/>
            <person name="Lennard N."/>
            <person name="Logue M.E."/>
            <person name="Martin R."/>
            <person name="Neiman A.M."/>
            <person name="Nikolaou E."/>
            <person name="Quail M.A."/>
            <person name="Quinn J."/>
            <person name="Santos M.C."/>
            <person name="Schmitzberger F.F."/>
            <person name="Sherlock G."/>
            <person name="Shah P."/>
            <person name="Silverstein K.A."/>
            <person name="Skrzypek M.S."/>
            <person name="Soll D."/>
            <person name="Staggs R."/>
            <person name="Stansfield I."/>
            <person name="Stumpf M.P."/>
            <person name="Sudbery P.E."/>
            <person name="Srikantha T."/>
            <person name="Zeng Q."/>
            <person name="Berman J."/>
            <person name="Berriman M."/>
            <person name="Heitman J."/>
            <person name="Gow N.A."/>
            <person name="Lorenz M.C."/>
            <person name="Birren B.W."/>
            <person name="Kellis M."/>
            <person name="Cuomo C.A."/>
        </authorList>
    </citation>
    <scope>NUCLEOTIDE SEQUENCE [LARGE SCALE GENOMIC DNA]</scope>
    <source>
        <strain evidence="6">ATCC 6260 / CBS 566 / DSM 6381 / JCM 1539 / NBRC 10279 / NRRL Y-324</strain>
    </source>
</reference>
<dbReference type="Proteomes" id="UP000001997">
    <property type="component" value="Unassembled WGS sequence"/>
</dbReference>
<evidence type="ECO:0000313" key="6">
    <source>
        <dbReference type="Proteomes" id="UP000001997"/>
    </source>
</evidence>
<accession>A5D9U0</accession>
<evidence type="ECO:0000256" key="1">
    <source>
        <dbReference type="ARBA" id="ARBA00022527"/>
    </source>
</evidence>
<feature type="domain" description="Protein kinase" evidence="4">
    <location>
        <begin position="72"/>
        <end position="410"/>
    </location>
</feature>
<evidence type="ECO:0000256" key="2">
    <source>
        <dbReference type="ARBA" id="ARBA00022741"/>
    </source>
</evidence>
<dbReference type="GeneID" id="5128774"/>
<protein>
    <recommendedName>
        <fullName evidence="4">Protein kinase domain-containing protein</fullName>
    </recommendedName>
</protein>
<dbReference type="Gene3D" id="3.30.200.20">
    <property type="entry name" value="Phosphorylase Kinase, domain 1"/>
    <property type="match status" value="1"/>
</dbReference>
<dbReference type="eggNOG" id="KOG0661">
    <property type="taxonomic scope" value="Eukaryota"/>
</dbReference>
<dbReference type="PROSITE" id="PS50011">
    <property type="entry name" value="PROTEIN_KINASE_DOM"/>
    <property type="match status" value="1"/>
</dbReference>
<dbReference type="OMA" id="HPCLVQI"/>
<dbReference type="EMBL" id="CH408155">
    <property type="protein sequence ID" value="EDK35947.2"/>
    <property type="molecule type" value="Genomic_DNA"/>
</dbReference>